<feature type="domain" description="RES" evidence="1">
    <location>
        <begin position="24"/>
        <end position="160"/>
    </location>
</feature>
<dbReference type="eggNOG" id="COG5654">
    <property type="taxonomic scope" value="Bacteria"/>
</dbReference>
<dbReference type="EMBL" id="AFWT01000052">
    <property type="protein sequence ID" value="EGV27926.1"/>
    <property type="molecule type" value="Genomic_DNA"/>
</dbReference>
<reference evidence="2 3" key="1">
    <citation type="submission" date="2011-06" db="EMBL/GenBank/DDBJ databases">
        <title>The draft genome of Thiorhodococcus drewsii AZ1.</title>
        <authorList>
            <consortium name="US DOE Joint Genome Institute (JGI-PGF)"/>
            <person name="Lucas S."/>
            <person name="Han J."/>
            <person name="Lapidus A."/>
            <person name="Cheng J.-F."/>
            <person name="Goodwin L."/>
            <person name="Pitluck S."/>
            <person name="Peters L."/>
            <person name="Land M.L."/>
            <person name="Hauser L."/>
            <person name="Vogl K."/>
            <person name="Liu Z."/>
            <person name="Imhoff J."/>
            <person name="Thiel V."/>
            <person name="Frigaard N.-U."/>
            <person name="Bryant D.A."/>
            <person name="Woyke T.J."/>
        </authorList>
    </citation>
    <scope>NUCLEOTIDE SEQUENCE [LARGE SCALE GENOMIC DNA]</scope>
    <source>
        <strain evidence="2 3">AZ1</strain>
    </source>
</reference>
<dbReference type="OrthoDB" id="648213at2"/>
<dbReference type="RefSeq" id="WP_007042969.1">
    <property type="nucleotide sequence ID" value="NZ_AFWT01000052.1"/>
</dbReference>
<dbReference type="Pfam" id="PF08808">
    <property type="entry name" value="RES"/>
    <property type="match status" value="1"/>
</dbReference>
<dbReference type="STRING" id="765913.ThidrDRAFT_4256"/>
<dbReference type="AlphaFoldDB" id="G2E7J3"/>
<evidence type="ECO:0000313" key="2">
    <source>
        <dbReference type="EMBL" id="EGV27926.1"/>
    </source>
</evidence>
<name>G2E7J3_9GAMM</name>
<dbReference type="Proteomes" id="UP000004200">
    <property type="component" value="Unassembled WGS sequence"/>
</dbReference>
<sequence>MILANLSPGTTLFRAHTPQWASRPTSGAGAAIRGGRFNREGVEALYLSLEELTALREYQQTSPFLPPCTVCSYTAALRDLVDLRQLHQEAPWDELWHDWREDWRHLKFDLHIEPPTWVLADMVLAHGYTGILFPSQAHEGGTNVVVYSARLQDGNSVTVNDADGRLPLDQSSWAQ</sequence>
<protein>
    <submittedName>
        <fullName evidence="2">RES domain protein</fullName>
    </submittedName>
</protein>
<organism evidence="2 3">
    <name type="scientific">Thiorhodococcus drewsii AZ1</name>
    <dbReference type="NCBI Taxonomy" id="765913"/>
    <lineage>
        <taxon>Bacteria</taxon>
        <taxon>Pseudomonadati</taxon>
        <taxon>Pseudomonadota</taxon>
        <taxon>Gammaproteobacteria</taxon>
        <taxon>Chromatiales</taxon>
        <taxon>Chromatiaceae</taxon>
        <taxon>Thiorhodococcus</taxon>
    </lineage>
</organism>
<comment type="caution">
    <text evidence="2">The sequence shown here is derived from an EMBL/GenBank/DDBJ whole genome shotgun (WGS) entry which is preliminary data.</text>
</comment>
<proteinExistence type="predicted"/>
<keyword evidence="3" id="KW-1185">Reference proteome</keyword>
<accession>G2E7J3</accession>
<evidence type="ECO:0000259" key="1">
    <source>
        <dbReference type="SMART" id="SM00953"/>
    </source>
</evidence>
<gene>
    <name evidence="2" type="ORF">ThidrDRAFT_4256</name>
</gene>
<dbReference type="PATRIC" id="fig|765913.3.peg.4329"/>
<dbReference type="SMART" id="SM00953">
    <property type="entry name" value="RES"/>
    <property type="match status" value="1"/>
</dbReference>
<dbReference type="InterPro" id="IPR014914">
    <property type="entry name" value="RES_dom"/>
</dbReference>
<evidence type="ECO:0000313" key="3">
    <source>
        <dbReference type="Proteomes" id="UP000004200"/>
    </source>
</evidence>